<proteinExistence type="predicted"/>
<dbReference type="PANTHER" id="PTHR46797:SF2">
    <property type="entry name" value="TRANSCRIPTIONAL REGULATOR"/>
    <property type="match status" value="1"/>
</dbReference>
<reference evidence="3 4" key="1">
    <citation type="submission" date="2014-05" db="EMBL/GenBank/DDBJ databases">
        <authorList>
            <person name="Aslett A.Martin."/>
            <person name="De Silva Nishadi"/>
        </authorList>
    </citation>
    <scope>NUCLEOTIDE SEQUENCE [LARGE SCALE GENOMIC DNA]</scope>
</reference>
<feature type="domain" description="HTH cro/C1-type" evidence="2">
    <location>
        <begin position="7"/>
        <end position="61"/>
    </location>
</feature>
<dbReference type="SMART" id="SM00530">
    <property type="entry name" value="HTH_XRE"/>
    <property type="match status" value="1"/>
</dbReference>
<protein>
    <submittedName>
        <fullName evidence="3">Putative DNA-binding protein</fullName>
    </submittedName>
</protein>
<dbReference type="InterPro" id="IPR011051">
    <property type="entry name" value="RmlC_Cupin_sf"/>
</dbReference>
<dbReference type="SUPFAM" id="SSF51182">
    <property type="entry name" value="RmlC-like cupins"/>
    <property type="match status" value="1"/>
</dbReference>
<dbReference type="GO" id="GO:0005829">
    <property type="term" value="C:cytosol"/>
    <property type="evidence" value="ECO:0007669"/>
    <property type="project" value="TreeGrafter"/>
</dbReference>
<dbReference type="InterPro" id="IPR013096">
    <property type="entry name" value="Cupin_2"/>
</dbReference>
<dbReference type="Pfam" id="PF01381">
    <property type="entry name" value="HTH_3"/>
    <property type="match status" value="1"/>
</dbReference>
<dbReference type="InterPro" id="IPR014710">
    <property type="entry name" value="RmlC-like_jellyroll"/>
</dbReference>
<dbReference type="InterPro" id="IPR050807">
    <property type="entry name" value="TransReg_Diox_bact_type"/>
</dbReference>
<accession>A0A077UM32</accession>
<dbReference type="Gene3D" id="2.60.120.10">
    <property type="entry name" value="Jelly Rolls"/>
    <property type="match status" value="1"/>
</dbReference>
<organism evidence="3 4">
    <name type="scientific">Staphylococcus schweitzeri</name>
    <dbReference type="NCBI Taxonomy" id="1654388"/>
    <lineage>
        <taxon>Bacteria</taxon>
        <taxon>Bacillati</taxon>
        <taxon>Bacillota</taxon>
        <taxon>Bacilli</taxon>
        <taxon>Bacillales</taxon>
        <taxon>Staphylococcaceae</taxon>
        <taxon>Staphylococcus</taxon>
    </lineage>
</organism>
<dbReference type="Gene3D" id="1.10.260.40">
    <property type="entry name" value="lambda repressor-like DNA-binding domains"/>
    <property type="match status" value="1"/>
</dbReference>
<evidence type="ECO:0000256" key="1">
    <source>
        <dbReference type="ARBA" id="ARBA00023125"/>
    </source>
</evidence>
<dbReference type="SUPFAM" id="SSF47413">
    <property type="entry name" value="lambda repressor-like DNA-binding domains"/>
    <property type="match status" value="1"/>
</dbReference>
<evidence type="ECO:0000259" key="2">
    <source>
        <dbReference type="PROSITE" id="PS50943"/>
    </source>
</evidence>
<dbReference type="PANTHER" id="PTHR46797">
    <property type="entry name" value="HTH-TYPE TRANSCRIPTIONAL REGULATOR"/>
    <property type="match status" value="1"/>
</dbReference>
<keyword evidence="1 3" id="KW-0238">DNA-binding</keyword>
<dbReference type="GO" id="GO:0003700">
    <property type="term" value="F:DNA-binding transcription factor activity"/>
    <property type="evidence" value="ECO:0007669"/>
    <property type="project" value="TreeGrafter"/>
</dbReference>
<dbReference type="Proteomes" id="UP000044616">
    <property type="component" value="Unassembled WGS sequence"/>
</dbReference>
<dbReference type="RefSeq" id="WP_047530531.1">
    <property type="nucleotide sequence ID" value="NZ_CCEH01000009.1"/>
</dbReference>
<sequence length="179" mass="20659">MNIGNKIKNLRRIKNLTQEELAERTDLSKGYISQIESEHASPSMETFLNIIEVLGTTPSDFFKETENEKVLYKKADQVIYDEYDEGYILNWLVSKSNEYDMEPLILTLKPGASYKTFNPSESDTFIYCMSGQITLNLGKEIYQAQEEDVLYFKARDNHRLSNESNVETRILIVATASYL</sequence>
<name>A0A077UM32_9STAP</name>
<dbReference type="InterPro" id="IPR001387">
    <property type="entry name" value="Cro/C1-type_HTH"/>
</dbReference>
<evidence type="ECO:0000313" key="4">
    <source>
        <dbReference type="Proteomes" id="UP000044616"/>
    </source>
</evidence>
<dbReference type="AlphaFoldDB" id="A0A077UM32"/>
<dbReference type="Pfam" id="PF07883">
    <property type="entry name" value="Cupin_2"/>
    <property type="match status" value="1"/>
</dbReference>
<gene>
    <name evidence="3" type="primary">puuR</name>
    <name evidence="3" type="ORF">ERS140147_01283</name>
</gene>
<dbReference type="EMBL" id="CCEH01000009">
    <property type="protein sequence ID" value="CDR28157.1"/>
    <property type="molecule type" value="Genomic_DNA"/>
</dbReference>
<dbReference type="PROSITE" id="PS50943">
    <property type="entry name" value="HTH_CROC1"/>
    <property type="match status" value="1"/>
</dbReference>
<dbReference type="InterPro" id="IPR010982">
    <property type="entry name" value="Lambda_DNA-bd_dom_sf"/>
</dbReference>
<dbReference type="CDD" id="cd00093">
    <property type="entry name" value="HTH_XRE"/>
    <property type="match status" value="1"/>
</dbReference>
<evidence type="ECO:0000313" key="3">
    <source>
        <dbReference type="EMBL" id="CDR28157.1"/>
    </source>
</evidence>
<dbReference type="GO" id="GO:0003677">
    <property type="term" value="F:DNA binding"/>
    <property type="evidence" value="ECO:0007669"/>
    <property type="project" value="UniProtKB-KW"/>
</dbReference>
<dbReference type="CDD" id="cd02209">
    <property type="entry name" value="cupin_XRE_C"/>
    <property type="match status" value="1"/>
</dbReference>